<keyword evidence="2" id="KW-1185">Reference proteome</keyword>
<dbReference type="RefSeq" id="XP_009547506.1">
    <property type="nucleotide sequence ID" value="XM_009549211.1"/>
</dbReference>
<dbReference type="HOGENOM" id="CLU_1911638_0_0_1"/>
<dbReference type="EMBL" id="KI925459">
    <property type="protein sequence ID" value="ETW80805.1"/>
    <property type="molecule type" value="Genomic_DNA"/>
</dbReference>
<protein>
    <submittedName>
        <fullName evidence="1">Uncharacterized protein</fullName>
    </submittedName>
</protein>
<proteinExistence type="predicted"/>
<dbReference type="Proteomes" id="UP000030671">
    <property type="component" value="Unassembled WGS sequence"/>
</dbReference>
<name>W4K646_HETIT</name>
<dbReference type="GeneID" id="20675617"/>
<sequence>MSRVWGPLHVILTAQSSVVDIWANHRRRVYIQRGSYEHATRTGKKFPEVSPRESEWSRSGREWPLSVCFWLRMAYASSFGIPKNPRKRPPHSPSLRPPLPPVALRWTTFIASLASLPKNQNRSYTLTLLRTEK</sequence>
<gene>
    <name evidence="1" type="ORF">HETIRDRAFT_445270</name>
</gene>
<reference evidence="1 2" key="1">
    <citation type="journal article" date="2012" name="New Phytol.">
        <title>Insight into trade-off between wood decay and parasitism from the genome of a fungal forest pathogen.</title>
        <authorList>
            <person name="Olson A."/>
            <person name="Aerts A."/>
            <person name="Asiegbu F."/>
            <person name="Belbahri L."/>
            <person name="Bouzid O."/>
            <person name="Broberg A."/>
            <person name="Canback B."/>
            <person name="Coutinho P.M."/>
            <person name="Cullen D."/>
            <person name="Dalman K."/>
            <person name="Deflorio G."/>
            <person name="van Diepen L.T."/>
            <person name="Dunand C."/>
            <person name="Duplessis S."/>
            <person name="Durling M."/>
            <person name="Gonthier P."/>
            <person name="Grimwood J."/>
            <person name="Fossdal C.G."/>
            <person name="Hansson D."/>
            <person name="Henrissat B."/>
            <person name="Hietala A."/>
            <person name="Himmelstrand K."/>
            <person name="Hoffmeister D."/>
            <person name="Hogberg N."/>
            <person name="James T.Y."/>
            <person name="Karlsson M."/>
            <person name="Kohler A."/>
            <person name="Kues U."/>
            <person name="Lee Y.H."/>
            <person name="Lin Y.C."/>
            <person name="Lind M."/>
            <person name="Lindquist E."/>
            <person name="Lombard V."/>
            <person name="Lucas S."/>
            <person name="Lunden K."/>
            <person name="Morin E."/>
            <person name="Murat C."/>
            <person name="Park J."/>
            <person name="Raffaello T."/>
            <person name="Rouze P."/>
            <person name="Salamov A."/>
            <person name="Schmutz J."/>
            <person name="Solheim H."/>
            <person name="Stahlberg J."/>
            <person name="Velez H."/>
            <person name="de Vries R.P."/>
            <person name="Wiebenga A."/>
            <person name="Woodward S."/>
            <person name="Yakovlev I."/>
            <person name="Garbelotto M."/>
            <person name="Martin F."/>
            <person name="Grigoriev I.V."/>
            <person name="Stenlid J."/>
        </authorList>
    </citation>
    <scope>NUCLEOTIDE SEQUENCE [LARGE SCALE GENOMIC DNA]</scope>
    <source>
        <strain evidence="1 2">TC 32-1</strain>
    </source>
</reference>
<evidence type="ECO:0000313" key="2">
    <source>
        <dbReference type="Proteomes" id="UP000030671"/>
    </source>
</evidence>
<organism evidence="1 2">
    <name type="scientific">Heterobasidion irregulare (strain TC 32-1)</name>
    <dbReference type="NCBI Taxonomy" id="747525"/>
    <lineage>
        <taxon>Eukaryota</taxon>
        <taxon>Fungi</taxon>
        <taxon>Dikarya</taxon>
        <taxon>Basidiomycota</taxon>
        <taxon>Agaricomycotina</taxon>
        <taxon>Agaricomycetes</taxon>
        <taxon>Russulales</taxon>
        <taxon>Bondarzewiaceae</taxon>
        <taxon>Heterobasidion</taxon>
        <taxon>Heterobasidion annosum species complex</taxon>
    </lineage>
</organism>
<dbReference type="AlphaFoldDB" id="W4K646"/>
<feature type="non-terminal residue" evidence="1">
    <location>
        <position position="133"/>
    </location>
</feature>
<evidence type="ECO:0000313" key="1">
    <source>
        <dbReference type="EMBL" id="ETW80805.1"/>
    </source>
</evidence>
<dbReference type="KEGG" id="hir:HETIRDRAFT_445270"/>
<accession>W4K646</accession>
<dbReference type="InParanoid" id="W4K646"/>